<feature type="region of interest" description="Disordered" evidence="1">
    <location>
        <begin position="1"/>
        <end position="44"/>
    </location>
</feature>
<evidence type="ECO:0000313" key="3">
    <source>
        <dbReference type="EMBL" id="CAE2193424.1"/>
    </source>
</evidence>
<feature type="transmembrane region" description="Helical" evidence="2">
    <location>
        <begin position="99"/>
        <end position="118"/>
    </location>
</feature>
<feature type="compositionally biased region" description="Basic residues" evidence="1">
    <location>
        <begin position="1"/>
        <end position="15"/>
    </location>
</feature>
<evidence type="ECO:0000313" key="6">
    <source>
        <dbReference type="EMBL" id="CAE2193427.1"/>
    </source>
</evidence>
<evidence type="ECO:0000313" key="12">
    <source>
        <dbReference type="EMBL" id="CAE2193434.1"/>
    </source>
</evidence>
<keyword evidence="2" id="KW-1133">Transmembrane helix</keyword>
<dbReference type="EMBL" id="HBKN01003218">
    <property type="protein sequence ID" value="CAE2193434.1"/>
    <property type="molecule type" value="Transcribed_RNA"/>
</dbReference>
<dbReference type="EMBL" id="HBKN01003210">
    <property type="protein sequence ID" value="CAE2193426.1"/>
    <property type="molecule type" value="Transcribed_RNA"/>
</dbReference>
<proteinExistence type="predicted"/>
<evidence type="ECO:0000256" key="1">
    <source>
        <dbReference type="SAM" id="MobiDB-lite"/>
    </source>
</evidence>
<dbReference type="EMBL" id="HBKN01003211">
    <property type="protein sequence ID" value="CAE2193427.1"/>
    <property type="molecule type" value="Transcribed_RNA"/>
</dbReference>
<name>A0A6U5W824_GUITH</name>
<dbReference type="EMBL" id="HBKN01003219">
    <property type="protein sequence ID" value="CAE2193435.1"/>
    <property type="molecule type" value="Transcribed_RNA"/>
</dbReference>
<evidence type="ECO:0000313" key="5">
    <source>
        <dbReference type="EMBL" id="CAE2193426.1"/>
    </source>
</evidence>
<feature type="transmembrane region" description="Helical" evidence="2">
    <location>
        <begin position="203"/>
        <end position="220"/>
    </location>
</feature>
<evidence type="ECO:0000313" key="7">
    <source>
        <dbReference type="EMBL" id="CAE2193428.1"/>
    </source>
</evidence>
<dbReference type="AlphaFoldDB" id="A0A6U5W824"/>
<protein>
    <submittedName>
        <fullName evidence="11">Uncharacterized protein</fullName>
    </submittedName>
</protein>
<evidence type="ECO:0000313" key="4">
    <source>
        <dbReference type="EMBL" id="CAE2193425.1"/>
    </source>
</evidence>
<reference evidence="11" key="1">
    <citation type="submission" date="2021-01" db="EMBL/GenBank/DDBJ databases">
        <authorList>
            <person name="Corre E."/>
            <person name="Pelletier E."/>
            <person name="Niang G."/>
            <person name="Scheremetjew M."/>
            <person name="Finn R."/>
            <person name="Kale V."/>
            <person name="Holt S."/>
            <person name="Cochrane G."/>
            <person name="Meng A."/>
            <person name="Brown T."/>
            <person name="Cohen L."/>
        </authorList>
    </citation>
    <scope>NUCLEOTIDE SEQUENCE</scope>
    <source>
        <strain evidence="11">CCMP 2712</strain>
    </source>
</reference>
<feature type="compositionally biased region" description="Basic and acidic residues" evidence="1">
    <location>
        <begin position="16"/>
        <end position="28"/>
    </location>
</feature>
<dbReference type="EMBL" id="HBKN01003208">
    <property type="protein sequence ID" value="CAE2193424.1"/>
    <property type="molecule type" value="Transcribed_RNA"/>
</dbReference>
<evidence type="ECO:0000256" key="2">
    <source>
        <dbReference type="SAM" id="Phobius"/>
    </source>
</evidence>
<feature type="transmembrane region" description="Helical" evidence="2">
    <location>
        <begin position="51"/>
        <end position="71"/>
    </location>
</feature>
<keyword evidence="2" id="KW-0472">Membrane</keyword>
<dbReference type="EMBL" id="HBKN01003215">
    <property type="protein sequence ID" value="CAE2193431.1"/>
    <property type="molecule type" value="Transcribed_RNA"/>
</dbReference>
<dbReference type="EMBL" id="HBKN01003217">
    <property type="protein sequence ID" value="CAE2193433.1"/>
    <property type="molecule type" value="Transcribed_RNA"/>
</dbReference>
<keyword evidence="2" id="KW-0812">Transmembrane</keyword>
<dbReference type="EMBL" id="HBKN01003212">
    <property type="protein sequence ID" value="CAE2193428.1"/>
    <property type="molecule type" value="Transcribed_RNA"/>
</dbReference>
<dbReference type="EMBL" id="HBKN01003213">
    <property type="protein sequence ID" value="CAE2193429.1"/>
    <property type="molecule type" value="Transcribed_RNA"/>
</dbReference>
<dbReference type="EMBL" id="HBKN01003209">
    <property type="protein sequence ID" value="CAE2193425.1"/>
    <property type="molecule type" value="Transcribed_RNA"/>
</dbReference>
<evidence type="ECO:0000313" key="8">
    <source>
        <dbReference type="EMBL" id="CAE2193429.1"/>
    </source>
</evidence>
<gene>
    <name evidence="3" type="ORF">GTHE00462_LOCUS2735</name>
    <name evidence="4" type="ORF">GTHE00462_LOCUS2736</name>
    <name evidence="5" type="ORF">GTHE00462_LOCUS2737</name>
    <name evidence="6" type="ORF">GTHE00462_LOCUS2738</name>
    <name evidence="7" type="ORF">GTHE00462_LOCUS2739</name>
    <name evidence="8" type="ORF">GTHE00462_LOCUS2740</name>
    <name evidence="9" type="ORF">GTHE00462_LOCUS2742</name>
    <name evidence="10" type="ORF">GTHE00462_LOCUS2743</name>
    <name evidence="11" type="ORF">GTHE00462_LOCUS2744</name>
    <name evidence="12" type="ORF">GTHE00462_LOCUS2745</name>
    <name evidence="13" type="ORF">GTHE00462_LOCUS2746</name>
</gene>
<feature type="transmembrane region" description="Helical" evidence="2">
    <location>
        <begin position="166"/>
        <end position="183"/>
    </location>
</feature>
<evidence type="ECO:0000313" key="11">
    <source>
        <dbReference type="EMBL" id="CAE2193433.1"/>
    </source>
</evidence>
<dbReference type="EMBL" id="HBKN01003216">
    <property type="protein sequence ID" value="CAE2193432.1"/>
    <property type="molecule type" value="Transcribed_RNA"/>
</dbReference>
<evidence type="ECO:0000313" key="13">
    <source>
        <dbReference type="EMBL" id="CAE2193435.1"/>
    </source>
</evidence>
<sequence length="247" mass="28060">MKHHIKDRGVRRRTKGKAEIEPRQDDQWSRAVTAGQDKNQQQQQQHRHQHLHALFVFALVVLFWGCIFDLLESNVTLQFISLWSRSVCGDMDCEYQPSIARMLTGLVFVLLSSSMLLAMGSSAFFNALGSDDAGELKPPGLSLTDNLLGIKLEVPVLHRRVYVGRLLYFLLYGFLCVLVWKGFEHVWDGLRDLLTISLAVSKQLVIAFLFLCSTTTLVMIGEMSNQFAATEAQRDKLVMVKDDKTRE</sequence>
<evidence type="ECO:0000313" key="9">
    <source>
        <dbReference type="EMBL" id="CAE2193431.1"/>
    </source>
</evidence>
<evidence type="ECO:0000313" key="10">
    <source>
        <dbReference type="EMBL" id="CAE2193432.1"/>
    </source>
</evidence>
<accession>A0A6U5W824</accession>
<organism evidence="11">
    <name type="scientific">Guillardia theta</name>
    <name type="common">Cryptophyte</name>
    <name type="synonym">Cryptomonas phi</name>
    <dbReference type="NCBI Taxonomy" id="55529"/>
    <lineage>
        <taxon>Eukaryota</taxon>
        <taxon>Cryptophyceae</taxon>
        <taxon>Pyrenomonadales</taxon>
        <taxon>Geminigeraceae</taxon>
        <taxon>Guillardia</taxon>
    </lineage>
</organism>